<dbReference type="AlphaFoldDB" id="A0A9C6X522"/>
<feature type="region of interest" description="Disordered" evidence="1">
    <location>
        <begin position="431"/>
        <end position="477"/>
    </location>
</feature>
<feature type="compositionally biased region" description="Pro residues" evidence="1">
    <location>
        <begin position="186"/>
        <end position="197"/>
    </location>
</feature>
<feature type="compositionally biased region" description="Polar residues" evidence="1">
    <location>
        <begin position="235"/>
        <end position="245"/>
    </location>
</feature>
<feature type="compositionally biased region" description="Basic residues" evidence="1">
    <location>
        <begin position="363"/>
        <end position="380"/>
    </location>
</feature>
<gene>
    <name evidence="3" type="primary">LOC113209470</name>
</gene>
<protein>
    <submittedName>
        <fullName evidence="3">Uncharacterized protein LOC113209470</fullName>
    </submittedName>
</protein>
<reference evidence="3" key="1">
    <citation type="submission" date="2025-08" db="UniProtKB">
        <authorList>
            <consortium name="RefSeq"/>
        </authorList>
    </citation>
    <scope>IDENTIFICATION</scope>
    <source>
        <tissue evidence="3">Whole organism</tissue>
    </source>
</reference>
<accession>A0A9C6X522</accession>
<evidence type="ECO:0000313" key="2">
    <source>
        <dbReference type="Proteomes" id="UP000504606"/>
    </source>
</evidence>
<dbReference type="Proteomes" id="UP000504606">
    <property type="component" value="Unplaced"/>
</dbReference>
<proteinExistence type="predicted"/>
<feature type="compositionally biased region" description="Pro residues" evidence="1">
    <location>
        <begin position="311"/>
        <end position="322"/>
    </location>
</feature>
<evidence type="ECO:0000256" key="1">
    <source>
        <dbReference type="SAM" id="MobiDB-lite"/>
    </source>
</evidence>
<dbReference type="RefSeq" id="XP_052129262.1">
    <property type="nucleotide sequence ID" value="XM_052273302.1"/>
</dbReference>
<feature type="region of interest" description="Disordered" evidence="1">
    <location>
        <begin position="347"/>
        <end position="387"/>
    </location>
</feature>
<sequence length="578" mass="63375">MSDARSGGQCRCQGARPFKKRDFVPRRKSPESASPAEITLLSFGGCLSLPSPLDGELESSGSSVVMMDIYEDGKTELNTPVPSPAPYQRAATAALPVDYGDMFPDEDCTPGAPKETVVQKPMLYPEVELLAQFPRGPLARKRTALALNPASTKDSEWMPALENVRCLLDQNANHLETRDDAVPSLPEAPDPPEPPSPDKGQADIIVEQDQVSSHASRRPVIIRGPHRPRAPKYTQLASPDTTTSYQQQQHHHNHYDHPQKPPLQPAYSPLQRAIHGAGAGAPAGAGAAAPGTAAAAGAQVMTIVAGRTFLPPEPPELAPEPPASRRNPEPITITTRCGAGGSIVHFSQDQGAPGANYAAVPRGRGRGRGATRPPRGRGRGRGTAVGRGAEAWHWPHAPVTLPRPLPGWNEHTAAAVGCAMPCQQQEWQQFGQWQQQHHQHQQQQPQPQQQLQHHHHQQQHQQQREHARMQPQPMQYSSNPLLHHIHQQQRQIQQQLQHHDLVQQQPAWHTWHRPQPEMPVSQMPAEPQQTRAQPQRQLRPTVTVHWGSGVGGGEGPAPCAVPPWPVTQFIALCLRDEQ</sequence>
<feature type="region of interest" description="Disordered" evidence="1">
    <location>
        <begin position="512"/>
        <end position="538"/>
    </location>
</feature>
<organism evidence="2 3">
    <name type="scientific">Frankliniella occidentalis</name>
    <name type="common">Western flower thrips</name>
    <name type="synonym">Euthrips occidentalis</name>
    <dbReference type="NCBI Taxonomy" id="133901"/>
    <lineage>
        <taxon>Eukaryota</taxon>
        <taxon>Metazoa</taxon>
        <taxon>Ecdysozoa</taxon>
        <taxon>Arthropoda</taxon>
        <taxon>Hexapoda</taxon>
        <taxon>Insecta</taxon>
        <taxon>Pterygota</taxon>
        <taxon>Neoptera</taxon>
        <taxon>Paraneoptera</taxon>
        <taxon>Thysanoptera</taxon>
        <taxon>Terebrantia</taxon>
        <taxon>Thripoidea</taxon>
        <taxon>Thripidae</taxon>
        <taxon>Frankliniella</taxon>
    </lineage>
</organism>
<feature type="compositionally biased region" description="Low complexity" evidence="1">
    <location>
        <begin position="431"/>
        <end position="451"/>
    </location>
</feature>
<dbReference type="KEGG" id="foc:113209470"/>
<feature type="region of interest" description="Disordered" evidence="1">
    <location>
        <begin position="309"/>
        <end position="332"/>
    </location>
</feature>
<feature type="region of interest" description="Disordered" evidence="1">
    <location>
        <begin position="180"/>
        <end position="267"/>
    </location>
</feature>
<evidence type="ECO:0000313" key="3">
    <source>
        <dbReference type="RefSeq" id="XP_052129262.1"/>
    </source>
</evidence>
<feature type="compositionally biased region" description="Polar residues" evidence="1">
    <location>
        <begin position="527"/>
        <end position="538"/>
    </location>
</feature>
<dbReference type="GeneID" id="113209470"/>
<name>A0A9C6X522_FRAOC</name>
<keyword evidence="2" id="KW-1185">Reference proteome</keyword>